<dbReference type="InterPro" id="IPR010982">
    <property type="entry name" value="Lambda_DNA-bd_dom_sf"/>
</dbReference>
<feature type="domain" description="HTH lacI-type" evidence="4">
    <location>
        <begin position="14"/>
        <end position="68"/>
    </location>
</feature>
<dbReference type="PROSITE" id="PS50932">
    <property type="entry name" value="HTH_LACI_2"/>
    <property type="match status" value="1"/>
</dbReference>
<evidence type="ECO:0000256" key="3">
    <source>
        <dbReference type="ARBA" id="ARBA00023163"/>
    </source>
</evidence>
<keyword evidence="3" id="KW-0804">Transcription</keyword>
<dbReference type="InterPro" id="IPR000843">
    <property type="entry name" value="HTH_LacI"/>
</dbReference>
<dbReference type="SUPFAM" id="SSF47413">
    <property type="entry name" value="lambda repressor-like DNA-binding domains"/>
    <property type="match status" value="1"/>
</dbReference>
<dbReference type="GO" id="GO:0000976">
    <property type="term" value="F:transcription cis-regulatory region binding"/>
    <property type="evidence" value="ECO:0007669"/>
    <property type="project" value="TreeGrafter"/>
</dbReference>
<sequence>MKREKLRSERSAAPTLEDVAREAGLSPMTVSRALNNPAIVRPATVARVMLAVEKTGYIPNMLAGGLASRRSKLIAVVVPQINNNMFVDTIQAISDTLAQRGYHMLLCVGGYGSDSEAALVATLLSRKPDGIVLTGIHHAPALKKRLINAALPVVEIWDLTPTPIDMLVGFSHEKAGNLSARFLLSKGHRRFGLLWTSDQRALLRKQGVIDILQQHNECRFVEASVGLPATMRLGREGMQALLAGNPELDAIICSSDTLAQGAILEAQSQGIAVPQQLAVMGFGDLDFAACHLPAITTVAIDRWLLGQEAATMLANKIEGITISDPVRDLGFWLCERQSA</sequence>
<evidence type="ECO:0000256" key="1">
    <source>
        <dbReference type="ARBA" id="ARBA00023015"/>
    </source>
</evidence>
<dbReference type="InterPro" id="IPR028082">
    <property type="entry name" value="Peripla_BP_I"/>
</dbReference>
<evidence type="ECO:0000313" key="6">
    <source>
        <dbReference type="Proteomes" id="UP000190667"/>
    </source>
</evidence>
<dbReference type="InterPro" id="IPR001761">
    <property type="entry name" value="Peripla_BP/Lac1_sug-bd_dom"/>
</dbReference>
<dbReference type="EMBL" id="MRUL01000001">
    <property type="protein sequence ID" value="OON41990.1"/>
    <property type="molecule type" value="Genomic_DNA"/>
</dbReference>
<dbReference type="RefSeq" id="WP_078001016.1">
    <property type="nucleotide sequence ID" value="NZ_MRUL01000001.1"/>
</dbReference>
<dbReference type="Gene3D" id="3.40.50.2300">
    <property type="match status" value="2"/>
</dbReference>
<reference evidence="5 6" key="1">
    <citation type="submission" date="2016-12" db="EMBL/GenBank/DDBJ databases">
        <title>Izhakiella australiana sp. nov. of genus Izhakiella isolated from Australian desert.</title>
        <authorList>
            <person name="Ji M."/>
        </authorList>
    </citation>
    <scope>NUCLEOTIDE SEQUENCE [LARGE SCALE GENOMIC DNA]</scope>
    <source>
        <strain evidence="5 6">D4N98</strain>
    </source>
</reference>
<dbReference type="SMART" id="SM00354">
    <property type="entry name" value="HTH_LACI"/>
    <property type="match status" value="1"/>
</dbReference>
<keyword evidence="1" id="KW-0805">Transcription regulation</keyword>
<dbReference type="PANTHER" id="PTHR30146">
    <property type="entry name" value="LACI-RELATED TRANSCRIPTIONAL REPRESSOR"/>
    <property type="match status" value="1"/>
</dbReference>
<dbReference type="STRING" id="1926881.BTJ39_02200"/>
<dbReference type="GO" id="GO:0003700">
    <property type="term" value="F:DNA-binding transcription factor activity"/>
    <property type="evidence" value="ECO:0007669"/>
    <property type="project" value="TreeGrafter"/>
</dbReference>
<dbReference type="CDD" id="cd01392">
    <property type="entry name" value="HTH_LacI"/>
    <property type="match status" value="1"/>
</dbReference>
<proteinExistence type="predicted"/>
<gene>
    <name evidence="5" type="ORF">BTJ39_02200</name>
</gene>
<dbReference type="SUPFAM" id="SSF53822">
    <property type="entry name" value="Periplasmic binding protein-like I"/>
    <property type="match status" value="1"/>
</dbReference>
<keyword evidence="6" id="KW-1185">Reference proteome</keyword>
<evidence type="ECO:0000256" key="2">
    <source>
        <dbReference type="ARBA" id="ARBA00023125"/>
    </source>
</evidence>
<name>A0A1S8YSD6_9GAMM</name>
<dbReference type="PANTHER" id="PTHR30146:SF33">
    <property type="entry name" value="TRANSCRIPTIONAL REGULATOR"/>
    <property type="match status" value="1"/>
</dbReference>
<dbReference type="CDD" id="cd01575">
    <property type="entry name" value="PBP1_GntR"/>
    <property type="match status" value="1"/>
</dbReference>
<dbReference type="AlphaFoldDB" id="A0A1S8YSD6"/>
<dbReference type="Proteomes" id="UP000190667">
    <property type="component" value="Unassembled WGS sequence"/>
</dbReference>
<protein>
    <submittedName>
        <fullName evidence="5">GntR family transcriptional regulator</fullName>
    </submittedName>
</protein>
<organism evidence="5 6">
    <name type="scientific">Izhakiella australiensis</name>
    <dbReference type="NCBI Taxonomy" id="1926881"/>
    <lineage>
        <taxon>Bacteria</taxon>
        <taxon>Pseudomonadati</taxon>
        <taxon>Pseudomonadota</taxon>
        <taxon>Gammaproteobacteria</taxon>
        <taxon>Enterobacterales</taxon>
        <taxon>Erwiniaceae</taxon>
        <taxon>Izhakiella</taxon>
    </lineage>
</organism>
<dbReference type="OrthoDB" id="5621819at2"/>
<dbReference type="Gene3D" id="1.10.260.40">
    <property type="entry name" value="lambda repressor-like DNA-binding domains"/>
    <property type="match status" value="1"/>
</dbReference>
<accession>A0A1S8YSD6</accession>
<dbReference type="Pfam" id="PF00532">
    <property type="entry name" value="Peripla_BP_1"/>
    <property type="match status" value="1"/>
</dbReference>
<keyword evidence="2" id="KW-0238">DNA-binding</keyword>
<evidence type="ECO:0000259" key="4">
    <source>
        <dbReference type="PROSITE" id="PS50932"/>
    </source>
</evidence>
<dbReference type="Pfam" id="PF00356">
    <property type="entry name" value="LacI"/>
    <property type="match status" value="1"/>
</dbReference>
<comment type="caution">
    <text evidence="5">The sequence shown here is derived from an EMBL/GenBank/DDBJ whole genome shotgun (WGS) entry which is preliminary data.</text>
</comment>
<evidence type="ECO:0000313" key="5">
    <source>
        <dbReference type="EMBL" id="OON41990.1"/>
    </source>
</evidence>